<evidence type="ECO:0000313" key="2">
    <source>
        <dbReference type="EMBL" id="CAF4470075.1"/>
    </source>
</evidence>
<dbReference type="EMBL" id="CAJOBC010100912">
    <property type="protein sequence ID" value="CAF4470075.1"/>
    <property type="molecule type" value="Genomic_DNA"/>
</dbReference>
<accession>A0A816ABR5</accession>
<reference evidence="1" key="1">
    <citation type="submission" date="2021-02" db="EMBL/GenBank/DDBJ databases">
        <authorList>
            <person name="Nowell W R."/>
        </authorList>
    </citation>
    <scope>NUCLEOTIDE SEQUENCE</scope>
</reference>
<evidence type="ECO:0000313" key="1">
    <source>
        <dbReference type="EMBL" id="CAF1595568.1"/>
    </source>
</evidence>
<protein>
    <submittedName>
        <fullName evidence="1">Uncharacterized protein</fullName>
    </submittedName>
</protein>
<dbReference type="EMBL" id="CAJNOQ010034632">
    <property type="protein sequence ID" value="CAF1595568.1"/>
    <property type="molecule type" value="Genomic_DNA"/>
</dbReference>
<gene>
    <name evidence="1" type="ORF">GPM918_LOCUS42057</name>
    <name evidence="2" type="ORF">SRO942_LOCUS43226</name>
</gene>
<keyword evidence="3" id="KW-1185">Reference proteome</keyword>
<dbReference type="AlphaFoldDB" id="A0A816ABR5"/>
<name>A0A816ABR5_9BILA</name>
<comment type="caution">
    <text evidence="1">The sequence shown here is derived from an EMBL/GenBank/DDBJ whole genome shotgun (WGS) entry which is preliminary data.</text>
</comment>
<proteinExistence type="predicted"/>
<sequence>VQTQVTNQNDQLEDKELMCDGKNLYEIPGATALEYARNILNAIFTPDEIKSKKLPGNRKLMKLDDAQLNEQQLDTIGIKLTC</sequence>
<organism evidence="1 3">
    <name type="scientific">Didymodactylos carnosus</name>
    <dbReference type="NCBI Taxonomy" id="1234261"/>
    <lineage>
        <taxon>Eukaryota</taxon>
        <taxon>Metazoa</taxon>
        <taxon>Spiralia</taxon>
        <taxon>Gnathifera</taxon>
        <taxon>Rotifera</taxon>
        <taxon>Eurotatoria</taxon>
        <taxon>Bdelloidea</taxon>
        <taxon>Philodinida</taxon>
        <taxon>Philodinidae</taxon>
        <taxon>Didymodactylos</taxon>
    </lineage>
</organism>
<feature type="non-terminal residue" evidence="1">
    <location>
        <position position="82"/>
    </location>
</feature>
<dbReference type="Proteomes" id="UP000681722">
    <property type="component" value="Unassembled WGS sequence"/>
</dbReference>
<evidence type="ECO:0000313" key="3">
    <source>
        <dbReference type="Proteomes" id="UP000663829"/>
    </source>
</evidence>
<dbReference type="Proteomes" id="UP000663829">
    <property type="component" value="Unassembled WGS sequence"/>
</dbReference>